<keyword evidence="1" id="KW-1133">Transmembrane helix</keyword>
<feature type="transmembrane region" description="Helical" evidence="1">
    <location>
        <begin position="15"/>
        <end position="33"/>
    </location>
</feature>
<evidence type="ECO:0000313" key="3">
    <source>
        <dbReference type="Proteomes" id="UP000198729"/>
    </source>
</evidence>
<evidence type="ECO:0000256" key="1">
    <source>
        <dbReference type="SAM" id="Phobius"/>
    </source>
</evidence>
<keyword evidence="1" id="KW-0812">Transmembrane</keyword>
<sequence length="164" mass="18903">MPFCYQNYWSLVPPLFSGVLIIGGWFVVHKATLSRERRKEKREIINNVLEEIRAIESIAVDFHNSVIFDGKVNSNITLRIDRLSRKLQATPFAELGISRDLMIQIRQAITLKHFDKSDFPTVFQRITQRNPYSASHIEILIKDINAATDDLIDCIETAKNTNFP</sequence>
<gene>
    <name evidence="2" type="ORF">NSMM_540037</name>
</gene>
<organism evidence="2 3">
    <name type="scientific">Nitrosomonas mobilis</name>
    <dbReference type="NCBI Taxonomy" id="51642"/>
    <lineage>
        <taxon>Bacteria</taxon>
        <taxon>Pseudomonadati</taxon>
        <taxon>Pseudomonadota</taxon>
        <taxon>Betaproteobacteria</taxon>
        <taxon>Nitrosomonadales</taxon>
        <taxon>Nitrosomonadaceae</taxon>
        <taxon>Nitrosomonas</taxon>
    </lineage>
</organism>
<dbReference type="STRING" id="51642.NSMM_540037"/>
<name>A0A1G5SGY4_9PROT</name>
<dbReference type="EMBL" id="FMWO01000063">
    <property type="protein sequence ID" value="SCZ86434.1"/>
    <property type="molecule type" value="Genomic_DNA"/>
</dbReference>
<keyword evidence="3" id="KW-1185">Reference proteome</keyword>
<protein>
    <submittedName>
        <fullName evidence="2">Uncharacterized protein</fullName>
    </submittedName>
</protein>
<reference evidence="2 3" key="1">
    <citation type="submission" date="2016-10" db="EMBL/GenBank/DDBJ databases">
        <authorList>
            <person name="de Groot N.N."/>
        </authorList>
    </citation>
    <scope>NUCLEOTIDE SEQUENCE [LARGE SCALE GENOMIC DNA]</scope>
    <source>
        <strain evidence="2">1</strain>
    </source>
</reference>
<proteinExistence type="predicted"/>
<keyword evidence="1" id="KW-0472">Membrane</keyword>
<dbReference type="Proteomes" id="UP000198729">
    <property type="component" value="Unassembled WGS sequence"/>
</dbReference>
<dbReference type="AlphaFoldDB" id="A0A1G5SGY4"/>
<evidence type="ECO:0000313" key="2">
    <source>
        <dbReference type="EMBL" id="SCZ86434.1"/>
    </source>
</evidence>
<accession>A0A1G5SGY4</accession>